<dbReference type="RefSeq" id="WP_233732669.1">
    <property type="nucleotide sequence ID" value="NZ_JAJVCN010000004.1"/>
</dbReference>
<protein>
    <submittedName>
        <fullName evidence="4">PaaI family thioesterase</fullName>
    </submittedName>
</protein>
<evidence type="ECO:0000313" key="4">
    <source>
        <dbReference type="EMBL" id="MCE7010611.1"/>
    </source>
</evidence>
<name>A0ABS8ZSC2_9PSEU</name>
<dbReference type="InterPro" id="IPR039298">
    <property type="entry name" value="ACOT13"/>
</dbReference>
<keyword evidence="2" id="KW-0378">Hydrolase</keyword>
<gene>
    <name evidence="4" type="ORF">LWC34_48585</name>
</gene>
<evidence type="ECO:0000256" key="1">
    <source>
        <dbReference type="ARBA" id="ARBA00008324"/>
    </source>
</evidence>
<evidence type="ECO:0000259" key="3">
    <source>
        <dbReference type="Pfam" id="PF03061"/>
    </source>
</evidence>
<dbReference type="InterPro" id="IPR006683">
    <property type="entry name" value="Thioestr_dom"/>
</dbReference>
<dbReference type="SUPFAM" id="SSF54637">
    <property type="entry name" value="Thioesterase/thiol ester dehydrase-isomerase"/>
    <property type="match status" value="1"/>
</dbReference>
<dbReference type="InterPro" id="IPR003736">
    <property type="entry name" value="PAAI_dom"/>
</dbReference>
<dbReference type="NCBIfam" id="TIGR00369">
    <property type="entry name" value="unchar_dom_1"/>
    <property type="match status" value="1"/>
</dbReference>
<comment type="caution">
    <text evidence="4">The sequence shown here is derived from an EMBL/GenBank/DDBJ whole genome shotgun (WGS) entry which is preliminary data.</text>
</comment>
<dbReference type="PANTHER" id="PTHR21660:SF1">
    <property type="entry name" value="ACYL-COENZYME A THIOESTERASE 13"/>
    <property type="match status" value="1"/>
</dbReference>
<feature type="domain" description="Thioesterase" evidence="3">
    <location>
        <begin position="69"/>
        <end position="146"/>
    </location>
</feature>
<dbReference type="Gene3D" id="3.10.129.10">
    <property type="entry name" value="Hotdog Thioesterase"/>
    <property type="match status" value="1"/>
</dbReference>
<sequence length="157" mass="16821">MSVRTRTYRWEEPGFPADLTGLEIMRGLLAGTIPPPPMVQTLGLDLIEVEPGRVVFGVKPAEYMYNGSGIVHGGFIASMMDTATGSALHTKLDVGIGYTSLDLSVKFLSAISERTDAIRCTGTLTHHGRRIALAEARITDGSDRLLATATSSLMILS</sequence>
<dbReference type="InterPro" id="IPR029069">
    <property type="entry name" value="HotDog_dom_sf"/>
</dbReference>
<evidence type="ECO:0000256" key="2">
    <source>
        <dbReference type="ARBA" id="ARBA00022801"/>
    </source>
</evidence>
<comment type="similarity">
    <text evidence="1">Belongs to the thioesterase PaaI family.</text>
</comment>
<dbReference type="PANTHER" id="PTHR21660">
    <property type="entry name" value="THIOESTERASE SUPERFAMILY MEMBER-RELATED"/>
    <property type="match status" value="1"/>
</dbReference>
<dbReference type="EMBL" id="JAJVCN010000004">
    <property type="protein sequence ID" value="MCE7010611.1"/>
    <property type="molecule type" value="Genomic_DNA"/>
</dbReference>
<dbReference type="Proteomes" id="UP001521150">
    <property type="component" value="Unassembled WGS sequence"/>
</dbReference>
<proteinExistence type="inferred from homology"/>
<keyword evidence="5" id="KW-1185">Reference proteome</keyword>
<reference evidence="4 5" key="1">
    <citation type="submission" date="2021-12" db="EMBL/GenBank/DDBJ databases">
        <title>Genome sequence of Kibdelosporangium philippinense ATCC 49844.</title>
        <authorList>
            <person name="Fedorov E.A."/>
            <person name="Omeragic M."/>
            <person name="Shalygina K.F."/>
            <person name="Maclea K.S."/>
        </authorList>
    </citation>
    <scope>NUCLEOTIDE SEQUENCE [LARGE SCALE GENOMIC DNA]</scope>
    <source>
        <strain evidence="4 5">ATCC 49844</strain>
    </source>
</reference>
<accession>A0ABS8ZSC2</accession>
<dbReference type="Pfam" id="PF03061">
    <property type="entry name" value="4HBT"/>
    <property type="match status" value="1"/>
</dbReference>
<evidence type="ECO:0000313" key="5">
    <source>
        <dbReference type="Proteomes" id="UP001521150"/>
    </source>
</evidence>
<dbReference type="CDD" id="cd03443">
    <property type="entry name" value="PaaI_thioesterase"/>
    <property type="match status" value="1"/>
</dbReference>
<organism evidence="4 5">
    <name type="scientific">Kibdelosporangium philippinense</name>
    <dbReference type="NCBI Taxonomy" id="211113"/>
    <lineage>
        <taxon>Bacteria</taxon>
        <taxon>Bacillati</taxon>
        <taxon>Actinomycetota</taxon>
        <taxon>Actinomycetes</taxon>
        <taxon>Pseudonocardiales</taxon>
        <taxon>Pseudonocardiaceae</taxon>
        <taxon>Kibdelosporangium</taxon>
    </lineage>
</organism>